<organism evidence="4 5">
    <name type="scientific">Candidatus Daviesbacteria bacterium RIFCSPLOWO2_01_FULL_40_24</name>
    <dbReference type="NCBI Taxonomy" id="1797787"/>
    <lineage>
        <taxon>Bacteria</taxon>
        <taxon>Candidatus Daviesiibacteriota</taxon>
    </lineage>
</organism>
<dbReference type="InterPro" id="IPR050188">
    <property type="entry name" value="RluA_PseudoU_synthase"/>
</dbReference>
<dbReference type="SUPFAM" id="SSF55120">
    <property type="entry name" value="Pseudouridine synthase"/>
    <property type="match status" value="1"/>
</dbReference>
<dbReference type="Gene3D" id="3.30.2350.10">
    <property type="entry name" value="Pseudouridine synthase"/>
    <property type="match status" value="1"/>
</dbReference>
<feature type="domain" description="Pseudouridine synthase RsuA/RluA-like" evidence="3">
    <location>
        <begin position="11"/>
        <end position="188"/>
    </location>
</feature>
<name>A0A1F5MK31_9BACT</name>
<dbReference type="GO" id="GO:0000455">
    <property type="term" value="P:enzyme-directed rRNA pseudouridine synthesis"/>
    <property type="evidence" value="ECO:0007669"/>
    <property type="project" value="TreeGrafter"/>
</dbReference>
<proteinExistence type="inferred from homology"/>
<dbReference type="AlphaFoldDB" id="A0A1F5MK31"/>
<evidence type="ECO:0000256" key="1">
    <source>
        <dbReference type="ARBA" id="ARBA00010876"/>
    </source>
</evidence>
<dbReference type="PANTHER" id="PTHR21600:SF44">
    <property type="entry name" value="RIBOSOMAL LARGE SUBUNIT PSEUDOURIDINE SYNTHASE D"/>
    <property type="match status" value="1"/>
</dbReference>
<dbReference type="CDD" id="cd02869">
    <property type="entry name" value="PseudoU_synth_RluA_like"/>
    <property type="match status" value="1"/>
</dbReference>
<dbReference type="PROSITE" id="PS01129">
    <property type="entry name" value="PSI_RLU"/>
    <property type="match status" value="1"/>
</dbReference>
<dbReference type="GO" id="GO:0003723">
    <property type="term" value="F:RNA binding"/>
    <property type="evidence" value="ECO:0007669"/>
    <property type="project" value="InterPro"/>
</dbReference>
<evidence type="ECO:0000313" key="4">
    <source>
        <dbReference type="EMBL" id="OGE65734.1"/>
    </source>
</evidence>
<dbReference type="InterPro" id="IPR006145">
    <property type="entry name" value="PsdUridine_synth_RsuA/RluA"/>
</dbReference>
<dbReference type="GO" id="GO:0009982">
    <property type="term" value="F:pseudouridine synthase activity"/>
    <property type="evidence" value="ECO:0007669"/>
    <property type="project" value="InterPro"/>
</dbReference>
<accession>A0A1F5MK31</accession>
<dbReference type="PANTHER" id="PTHR21600">
    <property type="entry name" value="MITOCHONDRIAL RNA PSEUDOURIDINE SYNTHASE"/>
    <property type="match status" value="1"/>
</dbReference>
<comment type="similarity">
    <text evidence="1">Belongs to the pseudouridine synthase RluA family.</text>
</comment>
<evidence type="ECO:0000256" key="2">
    <source>
        <dbReference type="ARBA" id="ARBA00023235"/>
    </source>
</evidence>
<evidence type="ECO:0000313" key="5">
    <source>
        <dbReference type="Proteomes" id="UP000178017"/>
    </source>
</evidence>
<dbReference type="Pfam" id="PF00849">
    <property type="entry name" value="PseudoU_synth_2"/>
    <property type="match status" value="1"/>
</dbReference>
<reference evidence="4 5" key="1">
    <citation type="journal article" date="2016" name="Nat. Commun.">
        <title>Thousands of microbial genomes shed light on interconnected biogeochemical processes in an aquifer system.</title>
        <authorList>
            <person name="Anantharaman K."/>
            <person name="Brown C.T."/>
            <person name="Hug L.A."/>
            <person name="Sharon I."/>
            <person name="Castelle C.J."/>
            <person name="Probst A.J."/>
            <person name="Thomas B.C."/>
            <person name="Singh A."/>
            <person name="Wilkins M.J."/>
            <person name="Karaoz U."/>
            <person name="Brodie E.L."/>
            <person name="Williams K.H."/>
            <person name="Hubbard S.S."/>
            <person name="Banfield J.F."/>
        </authorList>
    </citation>
    <scope>NUCLEOTIDE SEQUENCE [LARGE SCALE GENOMIC DNA]</scope>
</reference>
<dbReference type="InterPro" id="IPR006224">
    <property type="entry name" value="PsdUridine_synth_RluA-like_CS"/>
</dbReference>
<keyword evidence="2" id="KW-0413">Isomerase</keyword>
<dbReference type="GO" id="GO:0140098">
    <property type="term" value="F:catalytic activity, acting on RNA"/>
    <property type="evidence" value="ECO:0007669"/>
    <property type="project" value="UniProtKB-ARBA"/>
</dbReference>
<dbReference type="EMBL" id="MFDO01000009">
    <property type="protein sequence ID" value="OGE65734.1"/>
    <property type="molecule type" value="Genomic_DNA"/>
</dbReference>
<protein>
    <recommendedName>
        <fullName evidence="3">Pseudouridine synthase RsuA/RluA-like domain-containing protein</fullName>
    </recommendedName>
</protein>
<gene>
    <name evidence="4" type="ORF">A3B49_02665</name>
</gene>
<sequence length="256" mass="29363">MKLRVVFEDQDLIVFDKPPGLIVTKSETQDGKTLEDILVDDYKINIERGGVVHRLDKDTSGLIVAAKSDLALANLQEQFKTREVKKSYLALVHGIVKNPGRIEGAIGRNPGDREKFVVFNQEGGKEATTEYTPLEQRIMSEEMVKTIFPDFNKIQMRKISNSNYSLFTMVECYPLTGRTHQIRVHLKHIGFPIVGDGKYVGRKTSRLDHRWCKRQFLHATKLSFKHPTNGKEMRFESLLAEDLQQAWNRLTPYLSS</sequence>
<evidence type="ECO:0000259" key="3">
    <source>
        <dbReference type="Pfam" id="PF00849"/>
    </source>
</evidence>
<comment type="caution">
    <text evidence="4">The sequence shown here is derived from an EMBL/GenBank/DDBJ whole genome shotgun (WGS) entry which is preliminary data.</text>
</comment>
<dbReference type="Proteomes" id="UP000178017">
    <property type="component" value="Unassembled WGS sequence"/>
</dbReference>
<dbReference type="InterPro" id="IPR020103">
    <property type="entry name" value="PsdUridine_synth_cat_dom_sf"/>
</dbReference>